<keyword evidence="1" id="KW-0472">Membrane</keyword>
<dbReference type="KEGG" id="gni:GNIT_3111"/>
<keyword evidence="3" id="KW-1185">Reference proteome</keyword>
<protein>
    <submittedName>
        <fullName evidence="2">Uncharacterized protein</fullName>
    </submittedName>
</protein>
<evidence type="ECO:0000313" key="2">
    <source>
        <dbReference type="EMBL" id="AEP31206.1"/>
    </source>
</evidence>
<dbReference type="EMBL" id="CP003060">
    <property type="protein sequence ID" value="AEP31206.1"/>
    <property type="molecule type" value="Genomic_DNA"/>
</dbReference>
<dbReference type="RefSeq" id="WP_014110077.1">
    <property type="nucleotide sequence ID" value="NC_016041.1"/>
</dbReference>
<sequence length="171" mass="19394">MTKLVRLYIAIALLVILGSIYFSYQTIYIDSERVITSELQVINVDKTNWSDTFASLSQFNKNRALGETEDKNKALDSAEQNEFDPNDISKAKLIGILLEKPAAVIVQLPKQPSITDNIGKTIKVKQGEQILDGWQLNVIDQTTIEWRHVKANTLVQQRLFENTDNKISESQ</sequence>
<dbReference type="AlphaFoldDB" id="G4QIQ1"/>
<name>G4QIQ1_GLANF</name>
<feature type="transmembrane region" description="Helical" evidence="1">
    <location>
        <begin position="7"/>
        <end position="24"/>
    </location>
</feature>
<evidence type="ECO:0000256" key="1">
    <source>
        <dbReference type="SAM" id="Phobius"/>
    </source>
</evidence>
<organism evidence="2 3">
    <name type="scientific">Glaciecola nitratireducens (strain JCM 12485 / KCTC 12276 / FR1064)</name>
    <dbReference type="NCBI Taxonomy" id="1085623"/>
    <lineage>
        <taxon>Bacteria</taxon>
        <taxon>Pseudomonadati</taxon>
        <taxon>Pseudomonadota</taxon>
        <taxon>Gammaproteobacteria</taxon>
        <taxon>Alteromonadales</taxon>
        <taxon>Alteromonadaceae</taxon>
        <taxon>Brumicola</taxon>
    </lineage>
</organism>
<reference evidence="2 3" key="1">
    <citation type="journal article" date="2011" name="J. Bacteriol.">
        <title>Complete genome sequence of seawater bacterium Glaciecola nitratireducens FR1064T.</title>
        <authorList>
            <person name="Bian F."/>
            <person name="Qin Q.L."/>
            <person name="Xie B.B."/>
            <person name="Shu Y.L."/>
            <person name="Zhang X.Y."/>
            <person name="Yu Y."/>
            <person name="Chen B."/>
            <person name="Chen X.L."/>
            <person name="Zhou B.C."/>
            <person name="Zhang Y.Z."/>
        </authorList>
    </citation>
    <scope>NUCLEOTIDE SEQUENCE [LARGE SCALE GENOMIC DNA]</scope>
    <source>
        <strain evidence="3">JCM 12485 / KCTC 12276 / FR1064</strain>
    </source>
</reference>
<evidence type="ECO:0000313" key="3">
    <source>
        <dbReference type="Proteomes" id="UP000009282"/>
    </source>
</evidence>
<dbReference type="HOGENOM" id="CLU_1560762_0_0_6"/>
<proteinExistence type="predicted"/>
<keyword evidence="1" id="KW-1133">Transmembrane helix</keyword>
<dbReference type="Proteomes" id="UP000009282">
    <property type="component" value="Chromosome"/>
</dbReference>
<dbReference type="STRING" id="1085623.GNIT_3111"/>
<keyword evidence="1" id="KW-0812">Transmembrane</keyword>
<gene>
    <name evidence="2" type="ordered locus">GNIT_3111</name>
</gene>
<accession>G4QIQ1</accession>